<keyword evidence="3" id="KW-0732">Signal</keyword>
<dbReference type="PANTHER" id="PTHR24036:SF16">
    <property type="entry name" value="KNICKKOPF"/>
    <property type="match status" value="1"/>
</dbReference>
<dbReference type="Pfam" id="PF03351">
    <property type="entry name" value="DOMON"/>
    <property type="match status" value="1"/>
</dbReference>
<gene>
    <name evidence="6" type="ORF">Fcan01_14130</name>
</gene>
<keyword evidence="7" id="KW-1185">Reference proteome</keyword>
<feature type="compositionally biased region" description="Low complexity" evidence="2">
    <location>
        <begin position="483"/>
        <end position="507"/>
    </location>
</feature>
<dbReference type="InterPro" id="IPR005018">
    <property type="entry name" value="DOMON_domain"/>
</dbReference>
<dbReference type="Pfam" id="PF10517">
    <property type="entry name" value="DM13"/>
    <property type="match status" value="2"/>
</dbReference>
<sequence length="744" mass="81459">MGISKLVFATTLLVTISLPYFVSGQNDGSSSSSSSSTEEYFGLLLGRFNVYHHAISGSLYAVNATTLLIKNFYYDGMGKDAYFWGGSGGNGPGPNGFIIPDQWGRTNVLKKSDNRDFTLTLPEKKVISELKWISVYDLSRLENFGDVYIPDNFEPPGIVTLPPFTTPASDDISDCSSDNIELIDMKTIRIGRLSIISYHNQENYFAVGKGLVPSLRSGAGWRIPDENGYLEPLRSYNAEDITLTLPGDLTLSDSNVHWLAVYDKMADKALCYVNIPSTSGNAGAYSDGGAGGGAIPPSLRRTFKYDYSLPNCVPLHNDFHLAWDVVGQTITFEMVAVANDDDWLGFGLSGSDNKTQMMSSDIAIGHINVKTGQGVVQDYNVDAKAPCTSILEKKRGVCLDSELGHSDSIQVLEGRRIGPLIVIKYRRQLKRADEADKDIDPDKPIPIIWALGRLLATGQPGFHRLYPRKHVTRIQFMPTRPKSSSPHQSSSSSSTSSEEDSSSSSFSDMTCQPFLIPDRTSSSALKPWGAAKIVDGKLRTFSARLGPSAGLRGYEGMTGVANPGYAWYIQGYLAPELYMQRGVTYSFKAIGGQNALSSPRSNSILSGVETTRRGLSRPTAAGRLCLWSHEEKGRNNFKSSDRRLDESYPTFEKFRNSLKLRCENSSEPSIVEVTPNSSWPDVVYYHSFTQPGMGWRIHVLDGAIVGAAVAEAEGESNSGEKVASVFYLVTGMVVMTMTSLFCCR</sequence>
<dbReference type="EMBL" id="LNIX01000008">
    <property type="protein sequence ID" value="OXA51211.1"/>
    <property type="molecule type" value="Genomic_DNA"/>
</dbReference>
<dbReference type="PROSITE" id="PS50836">
    <property type="entry name" value="DOMON"/>
    <property type="match status" value="1"/>
</dbReference>
<reference evidence="6 7" key="1">
    <citation type="submission" date="2015-12" db="EMBL/GenBank/DDBJ databases">
        <title>The genome of Folsomia candida.</title>
        <authorList>
            <person name="Faddeeva A."/>
            <person name="Derks M.F."/>
            <person name="Anvar Y."/>
            <person name="Smit S."/>
            <person name="Van Straalen N."/>
            <person name="Roelofs D."/>
        </authorList>
    </citation>
    <scope>NUCLEOTIDE SEQUENCE [LARGE SCALE GENOMIC DNA]</scope>
    <source>
        <strain evidence="6 7">VU population</strain>
        <tissue evidence="6">Whole body</tissue>
    </source>
</reference>
<dbReference type="AlphaFoldDB" id="A0A226E2R2"/>
<dbReference type="SMART" id="SM00686">
    <property type="entry name" value="DM13"/>
    <property type="match status" value="2"/>
</dbReference>
<dbReference type="InterPro" id="IPR052126">
    <property type="entry name" value="Spindle_Org/Thrombomodulin"/>
</dbReference>
<keyword evidence="1" id="KW-0677">Repeat</keyword>
<evidence type="ECO:0000313" key="6">
    <source>
        <dbReference type="EMBL" id="OXA51211.1"/>
    </source>
</evidence>
<dbReference type="OrthoDB" id="2448405at2759"/>
<dbReference type="Proteomes" id="UP000198287">
    <property type="component" value="Unassembled WGS sequence"/>
</dbReference>
<feature type="signal peptide" evidence="3">
    <location>
        <begin position="1"/>
        <end position="24"/>
    </location>
</feature>
<feature type="domain" description="DM13" evidence="5">
    <location>
        <begin position="162"/>
        <end position="276"/>
    </location>
</feature>
<evidence type="ECO:0000256" key="2">
    <source>
        <dbReference type="SAM" id="MobiDB-lite"/>
    </source>
</evidence>
<organism evidence="6 7">
    <name type="scientific">Folsomia candida</name>
    <name type="common">Springtail</name>
    <dbReference type="NCBI Taxonomy" id="158441"/>
    <lineage>
        <taxon>Eukaryota</taxon>
        <taxon>Metazoa</taxon>
        <taxon>Ecdysozoa</taxon>
        <taxon>Arthropoda</taxon>
        <taxon>Hexapoda</taxon>
        <taxon>Collembola</taxon>
        <taxon>Entomobryomorpha</taxon>
        <taxon>Isotomoidea</taxon>
        <taxon>Isotomidae</taxon>
        <taxon>Proisotominae</taxon>
        <taxon>Folsomia</taxon>
    </lineage>
</organism>
<accession>A0A226E2R2</accession>
<dbReference type="PROSITE" id="PS51549">
    <property type="entry name" value="DM13"/>
    <property type="match status" value="2"/>
</dbReference>
<evidence type="ECO:0000259" key="4">
    <source>
        <dbReference type="PROSITE" id="PS50836"/>
    </source>
</evidence>
<evidence type="ECO:0000259" key="5">
    <source>
        <dbReference type="PROSITE" id="PS51549"/>
    </source>
</evidence>
<protein>
    <submittedName>
        <fullName evidence="6">Protein Skeletor, isoforms B/C</fullName>
    </submittedName>
</protein>
<dbReference type="STRING" id="158441.A0A226E2R2"/>
<dbReference type="CDD" id="cd09631">
    <property type="entry name" value="DOMON_DOH"/>
    <property type="match status" value="1"/>
</dbReference>
<dbReference type="PANTHER" id="PTHR24036">
    <property type="entry name" value="SKELETOR-RELATED"/>
    <property type="match status" value="1"/>
</dbReference>
<evidence type="ECO:0000313" key="7">
    <source>
        <dbReference type="Proteomes" id="UP000198287"/>
    </source>
</evidence>
<evidence type="ECO:0000256" key="3">
    <source>
        <dbReference type="SAM" id="SignalP"/>
    </source>
</evidence>
<feature type="domain" description="DOMON" evidence="4">
    <location>
        <begin position="317"/>
        <end position="452"/>
    </location>
</feature>
<dbReference type="SMART" id="SM00664">
    <property type="entry name" value="DoH"/>
    <property type="match status" value="1"/>
</dbReference>
<dbReference type="InterPro" id="IPR045266">
    <property type="entry name" value="DOH_DOMON"/>
</dbReference>
<feature type="chain" id="PRO_5012443428" evidence="3">
    <location>
        <begin position="25"/>
        <end position="744"/>
    </location>
</feature>
<dbReference type="InterPro" id="IPR019545">
    <property type="entry name" value="DM13_domain"/>
</dbReference>
<comment type="caution">
    <text evidence="6">The sequence shown here is derived from an EMBL/GenBank/DDBJ whole genome shotgun (WGS) entry which is preliminary data.</text>
</comment>
<evidence type="ECO:0000256" key="1">
    <source>
        <dbReference type="ARBA" id="ARBA00022737"/>
    </source>
</evidence>
<feature type="domain" description="DM13" evidence="5">
    <location>
        <begin position="42"/>
        <end position="150"/>
    </location>
</feature>
<dbReference type="OMA" id="SFTHANM"/>
<feature type="region of interest" description="Disordered" evidence="2">
    <location>
        <begin position="478"/>
        <end position="508"/>
    </location>
</feature>
<name>A0A226E2R2_FOLCA</name>
<proteinExistence type="predicted"/>